<name>A0ABR4P240_9HELO</name>
<dbReference type="PROSITE" id="PS00036">
    <property type="entry name" value="BZIP_BASIC"/>
    <property type="match status" value="1"/>
</dbReference>
<feature type="compositionally biased region" description="Basic and acidic residues" evidence="1">
    <location>
        <begin position="44"/>
        <end position="60"/>
    </location>
</feature>
<dbReference type="EMBL" id="JBFCZG010000011">
    <property type="protein sequence ID" value="KAL3417368.1"/>
    <property type="molecule type" value="Genomic_DNA"/>
</dbReference>
<dbReference type="Proteomes" id="UP001629113">
    <property type="component" value="Unassembled WGS sequence"/>
</dbReference>
<dbReference type="CDD" id="cd14688">
    <property type="entry name" value="bZIP_YAP"/>
    <property type="match status" value="1"/>
</dbReference>
<organism evidence="3 4">
    <name type="scientific">Phlyctema vagabunda</name>
    <dbReference type="NCBI Taxonomy" id="108571"/>
    <lineage>
        <taxon>Eukaryota</taxon>
        <taxon>Fungi</taxon>
        <taxon>Dikarya</taxon>
        <taxon>Ascomycota</taxon>
        <taxon>Pezizomycotina</taxon>
        <taxon>Leotiomycetes</taxon>
        <taxon>Helotiales</taxon>
        <taxon>Dermateaceae</taxon>
        <taxon>Phlyctema</taxon>
    </lineage>
</organism>
<dbReference type="InterPro" id="IPR004827">
    <property type="entry name" value="bZIP"/>
</dbReference>
<evidence type="ECO:0000256" key="1">
    <source>
        <dbReference type="SAM" id="MobiDB-lite"/>
    </source>
</evidence>
<keyword evidence="4" id="KW-1185">Reference proteome</keyword>
<protein>
    <recommendedName>
        <fullName evidence="2">BZIP domain-containing protein</fullName>
    </recommendedName>
</protein>
<comment type="caution">
    <text evidence="3">The sequence shown here is derived from an EMBL/GenBank/DDBJ whole genome shotgun (WGS) entry which is preliminary data.</text>
</comment>
<reference evidence="3 4" key="1">
    <citation type="submission" date="2024-06" db="EMBL/GenBank/DDBJ databases">
        <title>Complete genome of Phlyctema vagabunda strain 19-DSS-EL-015.</title>
        <authorList>
            <person name="Fiorenzani C."/>
        </authorList>
    </citation>
    <scope>NUCLEOTIDE SEQUENCE [LARGE SCALE GENOMIC DNA]</scope>
    <source>
        <strain evidence="3 4">19-DSS-EL-015</strain>
    </source>
</reference>
<accession>A0ABR4P240</accession>
<feature type="region of interest" description="Disordered" evidence="1">
    <location>
        <begin position="104"/>
        <end position="126"/>
    </location>
</feature>
<evidence type="ECO:0000313" key="4">
    <source>
        <dbReference type="Proteomes" id="UP001629113"/>
    </source>
</evidence>
<evidence type="ECO:0000313" key="3">
    <source>
        <dbReference type="EMBL" id="KAL3417368.1"/>
    </source>
</evidence>
<evidence type="ECO:0000259" key="2">
    <source>
        <dbReference type="PROSITE" id="PS00036"/>
    </source>
</evidence>
<sequence>MRPATAVLDMDLSLFQDYDERRRAQNREAQRKYRQRLKRNSVSADKRKDEVISNVKDRDMPATLDTNQKKPPETSVASPSSITSQDWAQEYVFWGPAFSPNEITLQSGIDNPHPASRDNAPVSRTPASELQITSLVQQEEQSSWLLADEGFSQDGASSSGGFSSTEHQTFNNMAYVGHPSSQNMNWASDRAPFERNHSAVTLPISSETGKHPTSQTRMTSCELSKYDSHVYCTPRSEGEFTSTDEMRRSSISHAIQHPDLSEIINDTNVYPNAANHAPKANIDITNTQTANRTLLQRQLGSFRTRALRTTDRLLELYDLGLCLDLYNHDESLRNLLILVHERFADLIKTDDVSNLGNFSSDGEILVNASYSSRLPKRRKFTDP</sequence>
<feature type="region of interest" description="Disordered" evidence="1">
    <location>
        <begin position="23"/>
        <end position="82"/>
    </location>
</feature>
<gene>
    <name evidence="3" type="ORF">PVAG01_11368</name>
</gene>
<feature type="domain" description="BZIP" evidence="2">
    <location>
        <begin position="21"/>
        <end position="36"/>
    </location>
</feature>
<proteinExistence type="predicted"/>